<gene>
    <name evidence="8" type="ORF">OP10G_3203</name>
</gene>
<dbReference type="Gene3D" id="2.50.20.10">
    <property type="entry name" value="Lipoprotein localisation LolA/LolB/LppX"/>
    <property type="match status" value="1"/>
</dbReference>
<dbReference type="STRING" id="661478.OP10G_3203"/>
<reference evidence="8 9" key="1">
    <citation type="journal article" date="2014" name="PLoS ONE">
        <title>The first complete genome sequence of the class fimbriimonadia in the phylum armatimonadetes.</title>
        <authorList>
            <person name="Hu Z.Y."/>
            <person name="Wang Y.Z."/>
            <person name="Im W.T."/>
            <person name="Wang S.Y."/>
            <person name="Zhao G.P."/>
            <person name="Zheng H.J."/>
            <person name="Quan Z.X."/>
        </authorList>
    </citation>
    <scope>NUCLEOTIDE SEQUENCE [LARGE SCALE GENOMIC DNA]</scope>
    <source>
        <strain evidence="8">Gsoil 348</strain>
    </source>
</reference>
<keyword evidence="3" id="KW-0349">Heme</keyword>
<keyword evidence="6" id="KW-0408">Iron</keyword>
<name>A0A068NT44_FIMGI</name>
<evidence type="ECO:0000256" key="1">
    <source>
        <dbReference type="ARBA" id="ARBA00022448"/>
    </source>
</evidence>
<proteinExistence type="predicted"/>
<dbReference type="GO" id="GO:0019684">
    <property type="term" value="P:photosynthesis, light reaction"/>
    <property type="evidence" value="ECO:0007669"/>
    <property type="project" value="InterPro"/>
</dbReference>
<dbReference type="EMBL" id="CP007139">
    <property type="protein sequence ID" value="AIE86571.1"/>
    <property type="molecule type" value="Genomic_DNA"/>
</dbReference>
<dbReference type="GO" id="GO:0030077">
    <property type="term" value="C:plasma membrane light-harvesting complex"/>
    <property type="evidence" value="ECO:0007669"/>
    <property type="project" value="InterPro"/>
</dbReference>
<evidence type="ECO:0000256" key="3">
    <source>
        <dbReference type="ARBA" id="ARBA00022617"/>
    </source>
</evidence>
<evidence type="ECO:0000256" key="5">
    <source>
        <dbReference type="ARBA" id="ARBA00022982"/>
    </source>
</evidence>
<keyword evidence="2" id="KW-0602">Photosynthesis</keyword>
<dbReference type="GO" id="GO:0005506">
    <property type="term" value="F:iron ion binding"/>
    <property type="evidence" value="ECO:0007669"/>
    <property type="project" value="InterPro"/>
</dbReference>
<evidence type="ECO:0000256" key="4">
    <source>
        <dbReference type="ARBA" id="ARBA00022723"/>
    </source>
</evidence>
<dbReference type="RefSeq" id="WP_025229476.1">
    <property type="nucleotide sequence ID" value="NZ_CP007139.1"/>
</dbReference>
<organism evidence="8 9">
    <name type="scientific">Fimbriimonas ginsengisoli Gsoil 348</name>
    <dbReference type="NCBI Taxonomy" id="661478"/>
    <lineage>
        <taxon>Bacteria</taxon>
        <taxon>Bacillati</taxon>
        <taxon>Armatimonadota</taxon>
        <taxon>Fimbriimonadia</taxon>
        <taxon>Fimbriimonadales</taxon>
        <taxon>Fimbriimonadaceae</taxon>
        <taxon>Fimbriimonas</taxon>
    </lineage>
</organism>
<keyword evidence="4" id="KW-0479">Metal-binding</keyword>
<dbReference type="eggNOG" id="ENOG5032SBF">
    <property type="taxonomic scope" value="Bacteria"/>
</dbReference>
<keyword evidence="7" id="KW-0732">Signal</keyword>
<dbReference type="OrthoDB" id="120446at2"/>
<feature type="signal peptide" evidence="7">
    <location>
        <begin position="1"/>
        <end position="20"/>
    </location>
</feature>
<feature type="chain" id="PRO_5001653892" description="C-type cytochrome" evidence="7">
    <location>
        <begin position="21"/>
        <end position="341"/>
    </location>
</feature>
<dbReference type="HOGENOM" id="CLU_813167_0_0_0"/>
<dbReference type="Pfam" id="PF02276">
    <property type="entry name" value="CytoC_RC"/>
    <property type="match status" value="1"/>
</dbReference>
<evidence type="ECO:0000313" key="9">
    <source>
        <dbReference type="Proteomes" id="UP000027982"/>
    </source>
</evidence>
<accession>A0A068NT44</accession>
<evidence type="ECO:0000256" key="2">
    <source>
        <dbReference type="ARBA" id="ARBA00022531"/>
    </source>
</evidence>
<dbReference type="GO" id="GO:0020037">
    <property type="term" value="F:heme binding"/>
    <property type="evidence" value="ECO:0007669"/>
    <property type="project" value="InterPro"/>
</dbReference>
<dbReference type="SUPFAM" id="SSF48695">
    <property type="entry name" value="Multiheme cytochromes"/>
    <property type="match status" value="1"/>
</dbReference>
<dbReference type="AlphaFoldDB" id="A0A068NT44"/>
<keyword evidence="1" id="KW-0813">Transport</keyword>
<keyword evidence="5" id="KW-0249">Electron transport</keyword>
<dbReference type="InterPro" id="IPR003158">
    <property type="entry name" value="Photosyn_RC_cyt_c-su"/>
</dbReference>
<dbReference type="InterPro" id="IPR023119">
    <property type="entry name" value="Multihaem_cyt_PRC_cyt_su-like"/>
</dbReference>
<evidence type="ECO:0008006" key="10">
    <source>
        <dbReference type="Google" id="ProtNLM"/>
    </source>
</evidence>
<dbReference type="KEGG" id="fgi:OP10G_3203"/>
<dbReference type="Proteomes" id="UP000027982">
    <property type="component" value="Chromosome"/>
</dbReference>
<evidence type="ECO:0000256" key="7">
    <source>
        <dbReference type="SAM" id="SignalP"/>
    </source>
</evidence>
<keyword evidence="9" id="KW-1185">Reference proteome</keyword>
<protein>
    <recommendedName>
        <fullName evidence="10">C-type cytochrome</fullName>
    </recommendedName>
</protein>
<sequence length="341" mass="37662">MRRTYVFLGLSCLVFGTAIGAPRQEPLAEQQFKNIVSFKGEKAADVMPAMEFMSGSLKVECDYCHTDDRASDAKEEKKTAREMIAMQRDINAKHFGGRNVITCATCHGGKTHPTPVPPIEGLEVRARRSDSVAPAQVLQAYGKAVGGDAAKVRAGVRLEGTTTLKGEKTRVEAIYAGDKYRFVNHEKKGDKPEGFNGSMAWFSMPYGIQPVPLQYAVQFVNQRQVFTGPDSLPKLQNLTGGTAKLDGRDNLVVTGFQPDKTRISLYFDKQTGLLGRAAFYYPTILGTIVRINDYSDYRKVEGVPFPMTVKIHSPEGEIVQQFRSARLDPKVSATTFDPPKK</sequence>
<evidence type="ECO:0000313" key="8">
    <source>
        <dbReference type="EMBL" id="AIE86571.1"/>
    </source>
</evidence>
<dbReference type="InterPro" id="IPR036280">
    <property type="entry name" value="Multihaem_cyt_sf"/>
</dbReference>
<dbReference type="GO" id="GO:0009055">
    <property type="term" value="F:electron transfer activity"/>
    <property type="evidence" value="ECO:0007669"/>
    <property type="project" value="InterPro"/>
</dbReference>
<dbReference type="Gene3D" id="1.10.468.10">
    <property type="entry name" value="Photosynthetic Reaction Center, subunit C, domain 2"/>
    <property type="match status" value="1"/>
</dbReference>
<evidence type="ECO:0000256" key="6">
    <source>
        <dbReference type="ARBA" id="ARBA00023004"/>
    </source>
</evidence>